<organism evidence="2 3">
    <name type="scientific">Candidatus Venteria ishoeyi</name>
    <dbReference type="NCBI Taxonomy" id="1899563"/>
    <lineage>
        <taxon>Bacteria</taxon>
        <taxon>Pseudomonadati</taxon>
        <taxon>Pseudomonadota</taxon>
        <taxon>Gammaproteobacteria</taxon>
        <taxon>Thiotrichales</taxon>
        <taxon>Thiotrichaceae</taxon>
        <taxon>Venteria</taxon>
    </lineage>
</organism>
<protein>
    <recommendedName>
        <fullName evidence="1">Endonuclease GajA/Old nuclease/RecF-like AAA domain-containing protein</fullName>
    </recommendedName>
</protein>
<dbReference type="AlphaFoldDB" id="A0A1H6FCL4"/>
<dbReference type="InterPro" id="IPR027417">
    <property type="entry name" value="P-loop_NTPase"/>
</dbReference>
<gene>
    <name evidence="2" type="ORF">MBHS_02762</name>
</gene>
<dbReference type="CDD" id="cd00267">
    <property type="entry name" value="ABC_ATPase"/>
    <property type="match status" value="1"/>
</dbReference>
<reference evidence="2 3" key="1">
    <citation type="submission" date="2016-10" db="EMBL/GenBank/DDBJ databases">
        <authorList>
            <person name="de Groot N.N."/>
        </authorList>
    </citation>
    <scope>NUCLEOTIDE SEQUENCE [LARGE SCALE GENOMIC DNA]</scope>
    <source>
        <strain evidence="2">MBHS1</strain>
    </source>
</reference>
<dbReference type="EMBL" id="FMSV02000511">
    <property type="protein sequence ID" value="SEH06896.1"/>
    <property type="molecule type" value="Genomic_DNA"/>
</dbReference>
<keyword evidence="3" id="KW-1185">Reference proteome</keyword>
<dbReference type="PANTHER" id="PTHR43581:SF2">
    <property type="entry name" value="EXCINUCLEASE ATPASE SUBUNIT"/>
    <property type="match status" value="1"/>
</dbReference>
<feature type="domain" description="Endonuclease GajA/Old nuclease/RecF-like AAA" evidence="1">
    <location>
        <begin position="17"/>
        <end position="365"/>
    </location>
</feature>
<dbReference type="PANTHER" id="PTHR43581">
    <property type="entry name" value="ATP/GTP PHOSPHATASE"/>
    <property type="match status" value="1"/>
</dbReference>
<evidence type="ECO:0000313" key="3">
    <source>
        <dbReference type="Proteomes" id="UP000236724"/>
    </source>
</evidence>
<dbReference type="InterPro" id="IPR051396">
    <property type="entry name" value="Bact_Antivir_Def_Nuclease"/>
</dbReference>
<dbReference type="InterPro" id="IPR041685">
    <property type="entry name" value="AAA_GajA/Old/RecF-like"/>
</dbReference>
<dbReference type="Pfam" id="PF13175">
    <property type="entry name" value="AAA_15"/>
    <property type="match status" value="1"/>
</dbReference>
<evidence type="ECO:0000313" key="2">
    <source>
        <dbReference type="EMBL" id="SEH06896.1"/>
    </source>
</evidence>
<dbReference type="RefSeq" id="WP_103920614.1">
    <property type="nucleotide sequence ID" value="NZ_FMSV02000511.1"/>
</dbReference>
<dbReference type="SUPFAM" id="SSF52540">
    <property type="entry name" value="P-loop containing nucleoside triphosphate hydrolases"/>
    <property type="match status" value="1"/>
</dbReference>
<dbReference type="Proteomes" id="UP000236724">
    <property type="component" value="Unassembled WGS sequence"/>
</dbReference>
<dbReference type="Gene3D" id="3.40.50.300">
    <property type="entry name" value="P-loop containing nucleotide triphosphate hydrolases"/>
    <property type="match status" value="1"/>
</dbReference>
<name>A0A1H6FCL4_9GAMM</name>
<accession>A0A1H6FCL4</accession>
<sequence>MKIHFEKLGVINRGDLNLNGLTLLCGPNNTGKTYAMYCLYALLDEKFEVRFPFVQEIVKNLLESKVCQYDLNILLDDHFEDILNHVAQGLQKRLPSLFGVEPSEFKQTKLKLSVERDQILKNAIHHHWQMRLRLGTQDSDWILDIEKPKQSNQITLTLQDKGVPSRVLVEFISSNITRLIFSQTARSCLLLPSERAGLNLFFKELSSIRNRLLHHAQKDNINPMEVLKDIVQSRYAEPVSDYIEFLNNLTTIKKQKGKYREQAQIVHRKILNGKYDIDRYGEIFFLPYRSHSKKLPLHFTSSTVKTLFGLVFYLEHSAQSGDCLMIDEPELNLHPDNQRNLARLLAQLVKNGIKVVVSTHSTYLVRELNNLIMLHKPFSQAEALRKRYGYEADDSLDPDLVSAYLFDQKSIKAMDIDAEGVIAETFDEVVNTLNQSSNEIYYSSQEEEQGAE</sequence>
<proteinExistence type="predicted"/>
<dbReference type="OrthoDB" id="9815944at2"/>
<evidence type="ECO:0000259" key="1">
    <source>
        <dbReference type="Pfam" id="PF13175"/>
    </source>
</evidence>